<accession>A0A6F8YX55</accession>
<proteinExistence type="predicted"/>
<reference evidence="1 2" key="1">
    <citation type="submission" date="2020-03" db="EMBL/GenBank/DDBJ databases">
        <title>Whole genome shotgun sequence of Phytohabitans suffuscus NBRC 105367.</title>
        <authorList>
            <person name="Komaki H."/>
            <person name="Tamura T."/>
        </authorList>
    </citation>
    <scope>NUCLEOTIDE SEQUENCE [LARGE SCALE GENOMIC DNA]</scope>
    <source>
        <strain evidence="1 2">NBRC 105367</strain>
    </source>
</reference>
<dbReference type="KEGG" id="psuu:Psuf_080680"/>
<dbReference type="EMBL" id="AP022871">
    <property type="protein sequence ID" value="BCB90755.1"/>
    <property type="molecule type" value="Genomic_DNA"/>
</dbReference>
<sequence length="72" mass="7669">MARADGRYLPIHPLPVGTGGSVSADRGTDPPLWGPFHTTIYNREPWVRRQAWSGSCRPAAEGEAAGPAVEGL</sequence>
<evidence type="ECO:0000313" key="1">
    <source>
        <dbReference type="EMBL" id="BCB90755.1"/>
    </source>
</evidence>
<dbReference type="AlphaFoldDB" id="A0A6F8YX55"/>
<keyword evidence="2" id="KW-1185">Reference proteome</keyword>
<dbReference type="Proteomes" id="UP000503011">
    <property type="component" value="Chromosome"/>
</dbReference>
<name>A0A6F8YX55_9ACTN</name>
<gene>
    <name evidence="1" type="ORF">Psuf_080680</name>
</gene>
<organism evidence="1 2">
    <name type="scientific">Phytohabitans suffuscus</name>
    <dbReference type="NCBI Taxonomy" id="624315"/>
    <lineage>
        <taxon>Bacteria</taxon>
        <taxon>Bacillati</taxon>
        <taxon>Actinomycetota</taxon>
        <taxon>Actinomycetes</taxon>
        <taxon>Micromonosporales</taxon>
        <taxon>Micromonosporaceae</taxon>
    </lineage>
</organism>
<protein>
    <submittedName>
        <fullName evidence="1">Uncharacterized protein</fullName>
    </submittedName>
</protein>
<reference evidence="1 2" key="2">
    <citation type="submission" date="2020-03" db="EMBL/GenBank/DDBJ databases">
        <authorList>
            <person name="Ichikawa N."/>
            <person name="Kimura A."/>
            <person name="Kitahashi Y."/>
            <person name="Uohara A."/>
        </authorList>
    </citation>
    <scope>NUCLEOTIDE SEQUENCE [LARGE SCALE GENOMIC DNA]</scope>
    <source>
        <strain evidence="1 2">NBRC 105367</strain>
    </source>
</reference>
<evidence type="ECO:0000313" key="2">
    <source>
        <dbReference type="Proteomes" id="UP000503011"/>
    </source>
</evidence>